<dbReference type="EMBL" id="AWQU01000072">
    <property type="protein sequence ID" value="KFB07680.1"/>
    <property type="molecule type" value="Genomic_DNA"/>
</dbReference>
<evidence type="ECO:0000256" key="1">
    <source>
        <dbReference type="SAM" id="Phobius"/>
    </source>
</evidence>
<keyword evidence="1" id="KW-0812">Transmembrane</keyword>
<gene>
    <name evidence="2" type="ORF">P271_531</name>
</gene>
<protein>
    <submittedName>
        <fullName evidence="2">Uncharacterized protein</fullName>
    </submittedName>
</protein>
<dbReference type="Proteomes" id="UP000028523">
    <property type="component" value="Unassembled WGS sequence"/>
</dbReference>
<feature type="transmembrane region" description="Helical" evidence="1">
    <location>
        <begin position="212"/>
        <end position="232"/>
    </location>
</feature>
<keyword evidence="1" id="KW-1133">Transmembrane helix</keyword>
<accession>A0A084U3Z4</accession>
<feature type="transmembrane region" description="Helical" evidence="1">
    <location>
        <begin position="90"/>
        <end position="114"/>
    </location>
</feature>
<comment type="caution">
    <text evidence="2">The sequence shown here is derived from an EMBL/GenBank/DDBJ whole genome shotgun (WGS) entry which is preliminary data.</text>
</comment>
<evidence type="ECO:0000313" key="3">
    <source>
        <dbReference type="Proteomes" id="UP000028523"/>
    </source>
</evidence>
<evidence type="ECO:0000313" key="2">
    <source>
        <dbReference type="EMBL" id="KFB07680.1"/>
    </source>
</evidence>
<proteinExistence type="predicted"/>
<organism evidence="2 3">
    <name type="scientific">Malacoplasma iowae DK-CPA</name>
    <dbReference type="NCBI Taxonomy" id="1394179"/>
    <lineage>
        <taxon>Bacteria</taxon>
        <taxon>Bacillati</taxon>
        <taxon>Mycoplasmatota</taxon>
        <taxon>Mycoplasmoidales</taxon>
        <taxon>Mycoplasmoidaceae</taxon>
        <taxon>Malacoplasma</taxon>
    </lineage>
</organism>
<dbReference type="RefSeq" id="WP_036451753.1">
    <property type="nucleotide sequence ID" value="NZ_AWQU01000072.1"/>
</dbReference>
<keyword evidence="3" id="KW-1185">Reference proteome</keyword>
<keyword evidence="1" id="KW-0472">Membrane</keyword>
<feature type="transmembrane region" description="Helical" evidence="1">
    <location>
        <begin position="126"/>
        <end position="147"/>
    </location>
</feature>
<sequence>MEKIEIKSSQIFDAIKKFLPIYLKYIKYFTLLFITMFVCLGLTSSIIYLINCNQSWNAVVLNPNTNNGNIIINRQNYYDFNHWLFTNKNAVYIAFVASFFGFATCLSLVAEVILMIKDNKVVKWKLYVYFFVFILFFVSSFMMSYGFNNSNIPIGIENNLIKTQGPLMDTQVIKVTESKVPWTKIELPGSSSENTMSQINIPIGDNPEKGNYIPYLVSTISISVLGNILYLVNKILRKLNIKIIWDGFKNKGENDKVNEISDSKLNNDMDNIVKLDKVDTNNEDSKND</sequence>
<name>A0A084U3Z4_MALIO</name>
<feature type="transmembrane region" description="Helical" evidence="1">
    <location>
        <begin position="25"/>
        <end position="50"/>
    </location>
</feature>
<dbReference type="AlphaFoldDB" id="A0A084U3Z4"/>
<reference evidence="2 3" key="1">
    <citation type="journal article" date="2014" name="PLoS ONE">
        <title>Reduction of Hydrogen Peroxide Accumulation and Toxicity by a Catalase from Mycoplasma iowae.</title>
        <authorList>
            <person name="Pritchard R.E."/>
            <person name="Prassinos A.J."/>
            <person name="Osborne J.D."/>
            <person name="Raviv Z."/>
            <person name="Balish M.F."/>
        </authorList>
    </citation>
    <scope>NUCLEOTIDE SEQUENCE [LARGE SCALE GENOMIC DNA]</scope>
    <source>
        <strain evidence="2 3">DK-CPA</strain>
    </source>
</reference>